<reference evidence="3 4" key="1">
    <citation type="submission" date="2018-05" db="EMBL/GenBank/DDBJ databases">
        <title>Complete Genome Sequence of Methylobacterium sp. 17Sr1-28.</title>
        <authorList>
            <person name="Srinivasan S."/>
        </authorList>
    </citation>
    <scope>NUCLEOTIDE SEQUENCE [LARGE SCALE GENOMIC DNA]</scope>
    <source>
        <strain evidence="3 4">17Sr1-28</strain>
    </source>
</reference>
<protein>
    <recommendedName>
        <fullName evidence="5">Serine/threonine protein kinase</fullName>
    </recommendedName>
</protein>
<evidence type="ECO:0000313" key="3">
    <source>
        <dbReference type="EMBL" id="AWN46623.1"/>
    </source>
</evidence>
<feature type="compositionally biased region" description="Gly residues" evidence="1">
    <location>
        <begin position="92"/>
        <end position="102"/>
    </location>
</feature>
<evidence type="ECO:0000256" key="2">
    <source>
        <dbReference type="SAM" id="SignalP"/>
    </source>
</evidence>
<keyword evidence="2" id="KW-0732">Signal</keyword>
<feature type="signal peptide" evidence="2">
    <location>
        <begin position="1"/>
        <end position="19"/>
    </location>
</feature>
<dbReference type="Proteomes" id="UP000245444">
    <property type="component" value="Chromosome"/>
</dbReference>
<accession>A0A2U8WKH1</accession>
<dbReference type="KEGG" id="mtea:DK419_10100"/>
<dbReference type="AlphaFoldDB" id="A0A2U8WKH1"/>
<organism evidence="3 4">
    <name type="scientific">Methylobacterium terrae</name>
    <dbReference type="NCBI Taxonomy" id="2202827"/>
    <lineage>
        <taxon>Bacteria</taxon>
        <taxon>Pseudomonadati</taxon>
        <taxon>Pseudomonadota</taxon>
        <taxon>Alphaproteobacteria</taxon>
        <taxon>Hyphomicrobiales</taxon>
        <taxon>Methylobacteriaceae</taxon>
        <taxon>Methylobacterium</taxon>
    </lineage>
</organism>
<keyword evidence="4" id="KW-1185">Reference proteome</keyword>
<gene>
    <name evidence="3" type="ORF">DK419_10100</name>
</gene>
<dbReference type="EMBL" id="CP029553">
    <property type="protein sequence ID" value="AWN46623.1"/>
    <property type="molecule type" value="Genomic_DNA"/>
</dbReference>
<feature type="region of interest" description="Disordered" evidence="1">
    <location>
        <begin position="24"/>
        <end position="102"/>
    </location>
</feature>
<evidence type="ECO:0008006" key="5">
    <source>
        <dbReference type="Google" id="ProtNLM"/>
    </source>
</evidence>
<evidence type="ECO:0000256" key="1">
    <source>
        <dbReference type="SAM" id="MobiDB-lite"/>
    </source>
</evidence>
<proteinExistence type="predicted"/>
<dbReference type="RefSeq" id="WP_109958967.1">
    <property type="nucleotide sequence ID" value="NZ_CP029553.1"/>
</dbReference>
<dbReference type="OrthoDB" id="7999947at2"/>
<name>A0A2U8WKH1_9HYPH</name>
<feature type="chain" id="PRO_5016107512" description="Serine/threonine protein kinase" evidence="2">
    <location>
        <begin position="20"/>
        <end position="102"/>
    </location>
</feature>
<evidence type="ECO:0000313" key="4">
    <source>
        <dbReference type="Proteomes" id="UP000245444"/>
    </source>
</evidence>
<sequence length="102" mass="10332">MAPLARLVLATLPAALVLAAVTAPALAISDRRDQPTQADVPDEARGTSPGVAPPQAIKPDTKVMPGDTGLSGGARARTNPLEQLDAKDRRATGGGDGAGDRR</sequence>